<dbReference type="PANTHER" id="PTHR42085:SF2">
    <property type="entry name" value="F-BOX DOMAIN-CONTAINING PROTEIN"/>
    <property type="match status" value="1"/>
</dbReference>
<evidence type="ECO:0000313" key="1">
    <source>
        <dbReference type="EMBL" id="KAK6334927.1"/>
    </source>
</evidence>
<reference evidence="1 2" key="1">
    <citation type="submission" date="2019-10" db="EMBL/GenBank/DDBJ databases">
        <authorList>
            <person name="Palmer J.M."/>
        </authorList>
    </citation>
    <scope>NUCLEOTIDE SEQUENCE [LARGE SCALE GENOMIC DNA]</scope>
    <source>
        <strain evidence="1 2">TWF718</strain>
    </source>
</reference>
<proteinExistence type="predicted"/>
<dbReference type="InterPro" id="IPR038883">
    <property type="entry name" value="AN11006-like"/>
</dbReference>
<accession>A0AAN8MLV5</accession>
<dbReference type="AlphaFoldDB" id="A0AAN8MLV5"/>
<dbReference type="PANTHER" id="PTHR42085">
    <property type="entry name" value="F-BOX DOMAIN-CONTAINING PROTEIN"/>
    <property type="match status" value="1"/>
</dbReference>
<sequence>MSNPPSPPPPPQSKFLSLPRELRDQIYSYLLTTPLRRIPNPGHPPGHRASEVYIPYRVRCRNLGLFRVSRQIHDEASEAFYKRNVWPIRIVIARECAQSPDCLYRLHATYEAPWEEVAYGMRADGKVGKFYDVERFYRRARVGRFEPHRIIVGLSTDSYPATKYRSLLRKVRVEVIDFRFHRAVGEPSTRSFDLAGRSILLPFMGRLKSLLGPAGKNVTLTVKLLSDWVPGPTRSKGSSNDVISLETLWPLTRGEWKCYIRTEFDDDVKGREFRARVLSRCGRDSWLGEDKMLKFGGATVTGDCYFATVGGRLRLVANGSRYNCCYWCDRREFDQRRLRLMFNS</sequence>
<dbReference type="EMBL" id="JAVHNR010000008">
    <property type="protein sequence ID" value="KAK6334927.1"/>
    <property type="molecule type" value="Genomic_DNA"/>
</dbReference>
<evidence type="ECO:0000313" key="2">
    <source>
        <dbReference type="Proteomes" id="UP001313282"/>
    </source>
</evidence>
<protein>
    <recommendedName>
        <fullName evidence="3">F-box domain-containing protein</fullName>
    </recommendedName>
</protein>
<evidence type="ECO:0008006" key="3">
    <source>
        <dbReference type="Google" id="ProtNLM"/>
    </source>
</evidence>
<organism evidence="1 2">
    <name type="scientific">Orbilia javanica</name>
    <dbReference type="NCBI Taxonomy" id="47235"/>
    <lineage>
        <taxon>Eukaryota</taxon>
        <taxon>Fungi</taxon>
        <taxon>Dikarya</taxon>
        <taxon>Ascomycota</taxon>
        <taxon>Pezizomycotina</taxon>
        <taxon>Orbiliomycetes</taxon>
        <taxon>Orbiliales</taxon>
        <taxon>Orbiliaceae</taxon>
        <taxon>Orbilia</taxon>
    </lineage>
</organism>
<gene>
    <name evidence="1" type="ORF">TWF718_010368</name>
</gene>
<dbReference type="Proteomes" id="UP001313282">
    <property type="component" value="Unassembled WGS sequence"/>
</dbReference>
<name>A0AAN8MLV5_9PEZI</name>
<keyword evidence="2" id="KW-1185">Reference proteome</keyword>
<comment type="caution">
    <text evidence="1">The sequence shown here is derived from an EMBL/GenBank/DDBJ whole genome shotgun (WGS) entry which is preliminary data.</text>
</comment>